<dbReference type="Proteomes" id="UP000003741">
    <property type="component" value="Unassembled WGS sequence"/>
</dbReference>
<proteinExistence type="predicted"/>
<dbReference type="PATRIC" id="fig|997874.3.peg.872"/>
<evidence type="ECO:0000259" key="2">
    <source>
        <dbReference type="Pfam" id="PF01609"/>
    </source>
</evidence>
<evidence type="ECO:0000256" key="1">
    <source>
        <dbReference type="SAM" id="Phobius"/>
    </source>
</evidence>
<accession>I9R2T1</accession>
<dbReference type="GO" id="GO:0006313">
    <property type="term" value="P:DNA transposition"/>
    <property type="evidence" value="ECO:0007669"/>
    <property type="project" value="InterPro"/>
</dbReference>
<comment type="caution">
    <text evidence="3">The sequence shown here is derived from an EMBL/GenBank/DDBJ whole genome shotgun (WGS) entry which is preliminary data.</text>
</comment>
<evidence type="ECO:0000313" key="4">
    <source>
        <dbReference type="Proteomes" id="UP000003741"/>
    </source>
</evidence>
<protein>
    <recommendedName>
        <fullName evidence="2">Transposase IS4-like domain-containing protein</fullName>
    </recommendedName>
</protein>
<dbReference type="AlphaFoldDB" id="I9R2T1"/>
<dbReference type="InterPro" id="IPR002559">
    <property type="entry name" value="Transposase_11"/>
</dbReference>
<gene>
    <name evidence="3" type="ORF">HMPREF1062_00865</name>
</gene>
<evidence type="ECO:0000313" key="3">
    <source>
        <dbReference type="EMBL" id="EIY36626.1"/>
    </source>
</evidence>
<name>I9R2T1_9BACE</name>
<keyword evidence="1" id="KW-0812">Transmembrane</keyword>
<dbReference type="EMBL" id="AGXG01000019">
    <property type="protein sequence ID" value="EIY36626.1"/>
    <property type="molecule type" value="Genomic_DNA"/>
</dbReference>
<keyword evidence="4" id="KW-1185">Reference proteome</keyword>
<organism evidence="3 4">
    <name type="scientific">Bacteroides cellulosilyticus CL02T12C19</name>
    <dbReference type="NCBI Taxonomy" id="997874"/>
    <lineage>
        <taxon>Bacteria</taxon>
        <taxon>Pseudomonadati</taxon>
        <taxon>Bacteroidota</taxon>
        <taxon>Bacteroidia</taxon>
        <taxon>Bacteroidales</taxon>
        <taxon>Bacteroidaceae</taxon>
        <taxon>Bacteroides</taxon>
    </lineage>
</organism>
<dbReference type="GO" id="GO:0004803">
    <property type="term" value="F:transposase activity"/>
    <property type="evidence" value="ECO:0007669"/>
    <property type="project" value="InterPro"/>
</dbReference>
<dbReference type="Pfam" id="PF01609">
    <property type="entry name" value="DDE_Tnp_1"/>
    <property type="match status" value="1"/>
</dbReference>
<feature type="domain" description="Transposase IS4-like" evidence="2">
    <location>
        <begin position="106"/>
        <end position="185"/>
    </location>
</feature>
<dbReference type="GO" id="GO:0003677">
    <property type="term" value="F:DNA binding"/>
    <property type="evidence" value="ECO:0007669"/>
    <property type="project" value="InterPro"/>
</dbReference>
<sequence>MHNLYAIFAKFLDICKMFSADLVNKKGNIPRRGVFPKFSDLEVISLSLAAESIGIDSESFLFSKLNEYKDDFSSLISRRQYNDRRKLTIGLCNQVRERIASKVDGGEAIFCIDCMPIEVCRPIRSKRCKMGKNNYDKAPNYGYCASQGKHYYGYKLHSLCGLSGVIHSFDLTKASVHDIHYLKDVKVSVSAILHCITYLFCLFLFHQLHFYNYGTANSVESL</sequence>
<dbReference type="NCBIfam" id="NF033520">
    <property type="entry name" value="transpos_IS982"/>
    <property type="match status" value="1"/>
</dbReference>
<keyword evidence="1" id="KW-0472">Membrane</keyword>
<feature type="transmembrane region" description="Helical" evidence="1">
    <location>
        <begin position="187"/>
        <end position="205"/>
    </location>
</feature>
<keyword evidence="1" id="KW-1133">Transmembrane helix</keyword>
<reference evidence="3 4" key="1">
    <citation type="submission" date="2012-02" db="EMBL/GenBank/DDBJ databases">
        <title>The Genome Sequence of Bacteroides cellulosilyticus CL02T12C19.</title>
        <authorList>
            <consortium name="The Broad Institute Genome Sequencing Platform"/>
            <person name="Earl A."/>
            <person name="Ward D."/>
            <person name="Feldgarden M."/>
            <person name="Gevers D."/>
            <person name="Zitomersky N.L."/>
            <person name="Coyne M.J."/>
            <person name="Comstock L.E."/>
            <person name="Young S.K."/>
            <person name="Zeng Q."/>
            <person name="Gargeya S."/>
            <person name="Fitzgerald M."/>
            <person name="Haas B."/>
            <person name="Abouelleil A."/>
            <person name="Alvarado L."/>
            <person name="Arachchi H.M."/>
            <person name="Berlin A."/>
            <person name="Chapman S.B."/>
            <person name="Gearin G."/>
            <person name="Goldberg J."/>
            <person name="Griggs A."/>
            <person name="Gujja S."/>
            <person name="Hansen M."/>
            <person name="Heiman D."/>
            <person name="Howarth C."/>
            <person name="Larimer J."/>
            <person name="Lui A."/>
            <person name="MacDonald P.J.P."/>
            <person name="McCowen C."/>
            <person name="Montmayeur A."/>
            <person name="Murphy C."/>
            <person name="Neiman D."/>
            <person name="Pearson M."/>
            <person name="Priest M."/>
            <person name="Roberts A."/>
            <person name="Saif S."/>
            <person name="Shea T."/>
            <person name="Sisk P."/>
            <person name="Stolte C."/>
            <person name="Sykes S."/>
            <person name="Wortman J."/>
            <person name="Nusbaum C."/>
            <person name="Birren B."/>
        </authorList>
    </citation>
    <scope>NUCLEOTIDE SEQUENCE [LARGE SCALE GENOMIC DNA]</scope>
    <source>
        <strain evidence="3 4">CL02T12C19</strain>
    </source>
</reference>
<dbReference type="HOGENOM" id="CLU_073308_0_0_10"/>